<feature type="compositionally biased region" description="Low complexity" evidence="7">
    <location>
        <begin position="665"/>
        <end position="674"/>
    </location>
</feature>
<keyword evidence="3" id="KW-0433">Leucine-rich repeat</keyword>
<dbReference type="Gene3D" id="3.80.10.10">
    <property type="entry name" value="Ribonuclease Inhibitor"/>
    <property type="match status" value="1"/>
</dbReference>
<dbReference type="SUPFAM" id="SSF52058">
    <property type="entry name" value="L domain-like"/>
    <property type="match status" value="1"/>
</dbReference>
<feature type="compositionally biased region" description="Low complexity" evidence="7">
    <location>
        <begin position="1864"/>
        <end position="1902"/>
    </location>
</feature>
<organism evidence="10 11">
    <name type="scientific">Symbiochloris irregularis</name>
    <dbReference type="NCBI Taxonomy" id="706552"/>
    <lineage>
        <taxon>Eukaryota</taxon>
        <taxon>Viridiplantae</taxon>
        <taxon>Chlorophyta</taxon>
        <taxon>core chlorophytes</taxon>
        <taxon>Trebouxiophyceae</taxon>
        <taxon>Trebouxiales</taxon>
        <taxon>Trebouxiaceae</taxon>
        <taxon>Symbiochloris</taxon>
    </lineage>
</organism>
<feature type="compositionally biased region" description="Basic and acidic residues" evidence="7">
    <location>
        <begin position="1514"/>
        <end position="1532"/>
    </location>
</feature>
<feature type="compositionally biased region" description="Polar residues" evidence="7">
    <location>
        <begin position="1787"/>
        <end position="1797"/>
    </location>
</feature>
<dbReference type="GO" id="GO:0005930">
    <property type="term" value="C:axoneme"/>
    <property type="evidence" value="ECO:0007669"/>
    <property type="project" value="UniProtKB-SubCell"/>
</dbReference>
<feature type="compositionally biased region" description="Low complexity" evidence="7">
    <location>
        <begin position="1135"/>
        <end position="1149"/>
    </location>
</feature>
<evidence type="ECO:0000256" key="2">
    <source>
        <dbReference type="ARBA" id="ARBA00004430"/>
    </source>
</evidence>
<feature type="compositionally biased region" description="Basic and acidic residues" evidence="7">
    <location>
        <begin position="1656"/>
        <end position="1666"/>
    </location>
</feature>
<evidence type="ECO:0000313" key="11">
    <source>
        <dbReference type="Proteomes" id="UP001465755"/>
    </source>
</evidence>
<dbReference type="InterPro" id="IPR013210">
    <property type="entry name" value="LRR_N_plant-typ"/>
</dbReference>
<feature type="compositionally biased region" description="Polar residues" evidence="7">
    <location>
        <begin position="955"/>
        <end position="967"/>
    </location>
</feature>
<feature type="compositionally biased region" description="Low complexity" evidence="7">
    <location>
        <begin position="1549"/>
        <end position="1558"/>
    </location>
</feature>
<feature type="compositionally biased region" description="Pro residues" evidence="7">
    <location>
        <begin position="650"/>
        <end position="664"/>
    </location>
</feature>
<dbReference type="Pfam" id="PF00560">
    <property type="entry name" value="LRR_1"/>
    <property type="match status" value="2"/>
</dbReference>
<reference evidence="10 11" key="1">
    <citation type="journal article" date="2024" name="Nat. Commun.">
        <title>Phylogenomics reveals the evolutionary origins of lichenization in chlorophyte algae.</title>
        <authorList>
            <person name="Puginier C."/>
            <person name="Libourel C."/>
            <person name="Otte J."/>
            <person name="Skaloud P."/>
            <person name="Haon M."/>
            <person name="Grisel S."/>
            <person name="Petersen M."/>
            <person name="Berrin J.G."/>
            <person name="Delaux P.M."/>
            <person name="Dal Grande F."/>
            <person name="Keller J."/>
        </authorList>
    </citation>
    <scope>NUCLEOTIDE SEQUENCE [LARGE SCALE GENOMIC DNA]</scope>
    <source>
        <strain evidence="10 11">SAG 2036</strain>
    </source>
</reference>
<feature type="compositionally biased region" description="Basic and acidic residues" evidence="7">
    <location>
        <begin position="2055"/>
        <end position="2064"/>
    </location>
</feature>
<feature type="region of interest" description="Disordered" evidence="7">
    <location>
        <begin position="1057"/>
        <end position="1170"/>
    </location>
</feature>
<dbReference type="PANTHER" id="PTHR48007:SF76">
    <property type="entry name" value="OS03G0145102 PROTEIN"/>
    <property type="match status" value="1"/>
</dbReference>
<feature type="transmembrane region" description="Helical" evidence="8">
    <location>
        <begin position="683"/>
        <end position="709"/>
    </location>
</feature>
<protein>
    <recommendedName>
        <fullName evidence="9">Leucine-rich repeat-containing N-terminal plant-type domain-containing protein</fullName>
    </recommendedName>
</protein>
<evidence type="ECO:0000256" key="7">
    <source>
        <dbReference type="SAM" id="MobiDB-lite"/>
    </source>
</evidence>
<dbReference type="Pfam" id="PF08263">
    <property type="entry name" value="LRRNT_2"/>
    <property type="match status" value="1"/>
</dbReference>
<feature type="compositionally biased region" description="Low complexity" evidence="7">
    <location>
        <begin position="767"/>
        <end position="776"/>
    </location>
</feature>
<gene>
    <name evidence="10" type="ORF">WJX73_004502</name>
</gene>
<feature type="compositionally biased region" description="Low complexity" evidence="7">
    <location>
        <begin position="1964"/>
        <end position="1975"/>
    </location>
</feature>
<dbReference type="InterPro" id="IPR046959">
    <property type="entry name" value="PRK1-6/SRF4-like"/>
</dbReference>
<evidence type="ECO:0000256" key="5">
    <source>
        <dbReference type="ARBA" id="ARBA00022737"/>
    </source>
</evidence>
<feature type="domain" description="Leucine-rich repeat-containing N-terminal plant-type" evidence="9">
    <location>
        <begin position="106"/>
        <end position="144"/>
    </location>
</feature>
<feature type="compositionally biased region" description="Polar residues" evidence="7">
    <location>
        <begin position="1254"/>
        <end position="1264"/>
    </location>
</feature>
<evidence type="ECO:0000256" key="6">
    <source>
        <dbReference type="ARBA" id="ARBA00023136"/>
    </source>
</evidence>
<feature type="region of interest" description="Disordered" evidence="7">
    <location>
        <begin position="1589"/>
        <end position="1635"/>
    </location>
</feature>
<feature type="region of interest" description="Disordered" evidence="7">
    <location>
        <begin position="1725"/>
        <end position="2127"/>
    </location>
</feature>
<accession>A0AAW1P8B7</accession>
<evidence type="ECO:0000256" key="3">
    <source>
        <dbReference type="ARBA" id="ARBA00022614"/>
    </source>
</evidence>
<keyword evidence="11" id="KW-1185">Reference proteome</keyword>
<feature type="region of interest" description="Disordered" evidence="7">
    <location>
        <begin position="643"/>
        <end position="675"/>
    </location>
</feature>
<dbReference type="Proteomes" id="UP001465755">
    <property type="component" value="Unassembled WGS sequence"/>
</dbReference>
<feature type="region of interest" description="Disordered" evidence="7">
    <location>
        <begin position="371"/>
        <end position="392"/>
    </location>
</feature>
<feature type="compositionally biased region" description="Polar residues" evidence="7">
    <location>
        <begin position="1468"/>
        <end position="1483"/>
    </location>
</feature>
<comment type="subcellular location">
    <subcellularLocation>
        <location evidence="2">Cytoplasm</location>
        <location evidence="2">Cytoskeleton</location>
        <location evidence="2">Cilium axoneme</location>
    </subcellularLocation>
    <subcellularLocation>
        <location evidence="1">Membrane</location>
    </subcellularLocation>
</comment>
<evidence type="ECO:0000256" key="1">
    <source>
        <dbReference type="ARBA" id="ARBA00004370"/>
    </source>
</evidence>
<feature type="compositionally biased region" description="Low complexity" evidence="7">
    <location>
        <begin position="1741"/>
        <end position="1769"/>
    </location>
</feature>
<keyword evidence="6 8" id="KW-0472">Membrane</keyword>
<keyword evidence="4" id="KW-0732">Signal</keyword>
<feature type="compositionally biased region" description="Polar residues" evidence="7">
    <location>
        <begin position="1808"/>
        <end position="1832"/>
    </location>
</feature>
<proteinExistence type="predicted"/>
<feature type="region of interest" description="Disordered" evidence="7">
    <location>
        <begin position="1345"/>
        <end position="1373"/>
    </location>
</feature>
<feature type="region of interest" description="Disordered" evidence="7">
    <location>
        <begin position="834"/>
        <end position="867"/>
    </location>
</feature>
<dbReference type="FunFam" id="3.80.10.10:FF:000400">
    <property type="entry name" value="Nuclear pore complex protein NUP107"/>
    <property type="match status" value="1"/>
</dbReference>
<feature type="region of interest" description="Disordered" evidence="7">
    <location>
        <begin position="946"/>
        <end position="968"/>
    </location>
</feature>
<keyword evidence="8" id="KW-0812">Transmembrane</keyword>
<keyword evidence="8" id="KW-1133">Transmembrane helix</keyword>
<dbReference type="InterPro" id="IPR001611">
    <property type="entry name" value="Leu-rich_rpt"/>
</dbReference>
<dbReference type="EMBL" id="JALJOQ010000048">
    <property type="protein sequence ID" value="KAK9804649.1"/>
    <property type="molecule type" value="Genomic_DNA"/>
</dbReference>
<feature type="region of interest" description="Disordered" evidence="7">
    <location>
        <begin position="716"/>
        <end position="779"/>
    </location>
</feature>
<feature type="compositionally biased region" description="Low complexity" evidence="7">
    <location>
        <begin position="858"/>
        <end position="867"/>
    </location>
</feature>
<keyword evidence="5" id="KW-0677">Repeat</keyword>
<dbReference type="PANTHER" id="PTHR48007">
    <property type="entry name" value="LEUCINE-RICH REPEAT RECEPTOR-LIKE PROTEIN KINASE PXC1"/>
    <property type="match status" value="1"/>
</dbReference>
<evidence type="ECO:0000313" key="10">
    <source>
        <dbReference type="EMBL" id="KAK9804649.1"/>
    </source>
</evidence>
<name>A0AAW1P8B7_9CHLO</name>
<evidence type="ECO:0000259" key="9">
    <source>
        <dbReference type="Pfam" id="PF08263"/>
    </source>
</evidence>
<evidence type="ECO:0000256" key="4">
    <source>
        <dbReference type="ARBA" id="ARBA00022729"/>
    </source>
</evidence>
<feature type="compositionally biased region" description="Basic and acidic residues" evidence="7">
    <location>
        <begin position="716"/>
        <end position="725"/>
    </location>
</feature>
<dbReference type="GO" id="GO:0016020">
    <property type="term" value="C:membrane"/>
    <property type="evidence" value="ECO:0007669"/>
    <property type="project" value="UniProtKB-SubCell"/>
</dbReference>
<comment type="caution">
    <text evidence="10">The sequence shown here is derived from an EMBL/GenBank/DDBJ whole genome shotgun (WGS) entry which is preliminary data.</text>
</comment>
<evidence type="ECO:0000256" key="8">
    <source>
        <dbReference type="SAM" id="Phobius"/>
    </source>
</evidence>
<feature type="compositionally biased region" description="Gly residues" evidence="7">
    <location>
        <begin position="1077"/>
        <end position="1088"/>
    </location>
</feature>
<feature type="region of interest" description="Disordered" evidence="7">
    <location>
        <begin position="1656"/>
        <end position="1678"/>
    </location>
</feature>
<feature type="region of interest" description="Disordered" evidence="7">
    <location>
        <begin position="1458"/>
        <end position="1558"/>
    </location>
</feature>
<dbReference type="InterPro" id="IPR032675">
    <property type="entry name" value="LRR_dom_sf"/>
</dbReference>
<feature type="region of interest" description="Disordered" evidence="7">
    <location>
        <begin position="1018"/>
        <end position="1040"/>
    </location>
</feature>
<sequence length="2127" mass="217077">MSSKTPVELFKRRTRSSVKTSSQDLCQVTRSRLASRTQSEAHLSCIVTKRSRQVILQLCCLLMGSERKGHLLLCLFLCSCFLLQTAQAGQPGRQLLQTGSTSAARNNQVTALLLLKGSIDENDVLTSWDPSTDPCTSWKGVSCNSAGEVTGLSLSGLGLVGALPLDSNIWSGLSSLQSVDLSNNEVTGYLPPQLESLTNITSIKLNNNNLSGTLPNSLPSSSNLTNLDLGNNSFSGALPTTWSNNTGLQNINLGSNRLNGTLPPSWAGLVNAQSLNFSNNAFTGKLPTEWRNETSGLQNLTFIGFGGNPGLCSNASGGFYYPSTYGQPCDKGDVYQHGNGTTFIASALAALAAKEALSPFAAPLGAPTPSVLPRKQAPVEAPGPGGIASAPVPGPAPVPAPVEVPAPAPVEVPAPVPAPVEVPAPAPAPIEVPAPVPAPEPVLAPTPAPAPAPVPIPAPVPAPAPVVKAPAPTPVVQAVGAEAPVPAPEAPVAGLQAPAPTPTGSPPSPVVVSFGPSSPNTGTNLTLDVTGPNSYRDFTTNYQQNYTRVIAQVAGVPQSQVNVTDVQGASAPLNSGGRRLLQAFFAGRTLLQTFQNGVLLNTFVQTNNPGQVTNNFNRAISDGQLQRDLQGINLNLRSQNSYARSVNAASPPPPPSPSPPPPSPSESATGSTQSGSGGHSAGFYLAIILPVVLGVLALALLALLLICCLRRRRGGDSARTKDRSKLGRGAGARSGVGSMAGSRRGRDGHGSHLQDQLVVRRTNPIFDSGDSGSSSSRGEDYEVLRMGDDAPVSGVTSAPSSGFAVGGTPAAGTRGLADFSGGSNLDFSREFGFEVGPQPIPPQAPPGDGYDFKFIPEAAPGSGATGTTDATAGTAAAAGALGAAAGASAFAAASQVHRRRTTEEEEDYEALYRTPSGHPLGESFTSARSRPTTAAMSAGMSGYYTPGDIGLEQGPSMQSESFQSVQSERARRTFRAQLHESLNSYASVSSDLDYESVAEPPATSMASPMASPTVADRNVLGVGSSTDNPLFGSDTDIMQSSDSMREEYNPLYASRLEPATQLPPAPIFATTSRFSSSGGGTMNTGGTQGSVPVSGAPVATGGSHVSSEESQRLTAHPIGFADPGTTSERASYEVRPSSEQPSARQSSSSLMRGEGPFDATSGEAARSSSGSFAPVGLAAGAAVGAAAAGAHHEHQSRPAFEEGARPMEGVEAHPVAFSDAGSARPSEDFRTSYEVPASGRASTASMAGRGVGAPSQTGAPSEASQGVAAHPVAFSDAGTEGRPSYDTRLSHEVAPSGRPSTAYTERDAGVPAEALAGAAAGAGAGAIAAHPVAFSDAGSMGRPSYDQRVSYDPVSGRPSSASAVGTEQGMPVQGQRHSEVLSRGEVPQGVSAHPVAFSDAGSMGRPSYDPRVSYDPVSGRASTEQGMPLQDERAPEVISRGAAPMQGVEAHPVAFSDMGLEGRPSYDFRQSQEVPQSTRSSLSAFGARGPGSAAPSVQPPRQGAPSQQAMSDAGQRESHDFRSTHHEQHDTSSARSYVDSIPPHTVGMAPSDATGAAGAGAAAGSVAAHPVAFSDVGSDGRPSYDFRLSREVPSARPSTSSAYGGYAGQGMPAASERGPPEVISRQGAGASEAAPGSVAAHPVAFSDVGSDGRPSYDFRLSREVPDARPSTSSAFGERGMPAMAAGAAAGGAASNISQPSGAQAQSVGAHPVAFSDAGSDYDLRWSRDVPSGRPSATSAYGARSTAPSAAGGAPASAGAPASVGAHPVAFSDMGSERGSYEFRPSSEAPSNRPSASSALPGGWRAVNAAQSAQRCSTSNAPSQAGGRQSVQGHQIAFSDMGSEASYDPRASTTSYDAGPGEGWRSSGTTSGNRGSSASAQRGSSVSDPRSSGPGPGQSAAAGTWAPGAVPQAASSRSGAQGGEYSDNPLLRPRGQGHDYDQDVPMGAGGAAGEPSPARNPLFDSSPSRADSSHSLSQDDTFEEEGDTSPFSNPNPLFGSRAAHTVLDTADSEGGNPLFRSQRADSQSSVAGGNRNPLFGSTILDTRTSSSRGRGRSVDSSHEMQQHPMFDSSHARGGGIDDSLSSNDPPPHERDEGQVPRQQQAESRRTGGVLSNMFGWRSSNNNNN</sequence>
<feature type="region of interest" description="Disordered" evidence="7">
    <location>
        <begin position="1218"/>
        <end position="1304"/>
    </location>
</feature>